<dbReference type="Proteomes" id="UP000053201">
    <property type="component" value="Unassembled WGS sequence"/>
</dbReference>
<dbReference type="Pfam" id="PF24923">
    <property type="entry name" value="ATP-grasp_IQCH"/>
    <property type="match status" value="1"/>
</dbReference>
<organism evidence="4 5">
    <name type="scientific">Spizellomyces punctatus (strain DAOM BR117)</name>
    <dbReference type="NCBI Taxonomy" id="645134"/>
    <lineage>
        <taxon>Eukaryota</taxon>
        <taxon>Fungi</taxon>
        <taxon>Fungi incertae sedis</taxon>
        <taxon>Chytridiomycota</taxon>
        <taxon>Chytridiomycota incertae sedis</taxon>
        <taxon>Chytridiomycetes</taxon>
        <taxon>Spizellomycetales</taxon>
        <taxon>Spizellomycetaceae</taxon>
        <taxon>Spizellomyces</taxon>
    </lineage>
</organism>
<feature type="compositionally biased region" description="Basic and acidic residues" evidence="2">
    <location>
        <begin position="1433"/>
        <end position="1445"/>
    </location>
</feature>
<evidence type="ECO:0000313" key="4">
    <source>
        <dbReference type="EMBL" id="KND00756.1"/>
    </source>
</evidence>
<feature type="region of interest" description="Disordered" evidence="2">
    <location>
        <begin position="1273"/>
        <end position="1298"/>
    </location>
</feature>
<dbReference type="PANTHER" id="PTHR14465:SF0">
    <property type="entry name" value="IQ DOMAIN-CONTAINING PROTEIN H"/>
    <property type="match status" value="1"/>
</dbReference>
<feature type="compositionally biased region" description="Acidic residues" evidence="2">
    <location>
        <begin position="1419"/>
        <end position="1432"/>
    </location>
</feature>
<feature type="domain" description="IQCH-like ATP-grasp" evidence="3">
    <location>
        <begin position="853"/>
        <end position="986"/>
    </location>
</feature>
<feature type="region of interest" description="Disordered" evidence="2">
    <location>
        <begin position="1573"/>
        <end position="1599"/>
    </location>
</feature>
<reference evidence="4 5" key="1">
    <citation type="submission" date="2009-08" db="EMBL/GenBank/DDBJ databases">
        <title>The Genome Sequence of Spizellomyces punctatus strain DAOM BR117.</title>
        <authorList>
            <consortium name="The Broad Institute Genome Sequencing Platform"/>
            <person name="Russ C."/>
            <person name="Cuomo C."/>
            <person name="Shea T."/>
            <person name="Young S.K."/>
            <person name="Zeng Q."/>
            <person name="Koehrsen M."/>
            <person name="Haas B."/>
            <person name="Borodovsky M."/>
            <person name="Guigo R."/>
            <person name="Alvarado L."/>
            <person name="Berlin A."/>
            <person name="Bochicchio J."/>
            <person name="Borenstein D."/>
            <person name="Chapman S."/>
            <person name="Chen Z."/>
            <person name="Engels R."/>
            <person name="Freedman E."/>
            <person name="Gellesch M."/>
            <person name="Goldberg J."/>
            <person name="Griggs A."/>
            <person name="Gujja S."/>
            <person name="Heiman D."/>
            <person name="Hepburn T."/>
            <person name="Howarth C."/>
            <person name="Jen D."/>
            <person name="Larson L."/>
            <person name="Lewis B."/>
            <person name="Mehta T."/>
            <person name="Park D."/>
            <person name="Pearson M."/>
            <person name="Roberts A."/>
            <person name="Saif S."/>
            <person name="Shenoy N."/>
            <person name="Sisk P."/>
            <person name="Stolte C."/>
            <person name="Sykes S."/>
            <person name="Thomson T."/>
            <person name="Walk T."/>
            <person name="White J."/>
            <person name="Yandava C."/>
            <person name="Burger G."/>
            <person name="Gray M.W."/>
            <person name="Holland P.W.H."/>
            <person name="King N."/>
            <person name="Lang F.B.F."/>
            <person name="Roger A.J."/>
            <person name="Ruiz-Trillo I."/>
            <person name="Lander E."/>
            <person name="Nusbaum C."/>
        </authorList>
    </citation>
    <scope>NUCLEOTIDE SEQUENCE [LARGE SCALE GENOMIC DNA]</scope>
    <source>
        <strain evidence="4 5">DAOM BR117</strain>
    </source>
</reference>
<protein>
    <recommendedName>
        <fullName evidence="3">IQCH-like ATP-grasp domain-containing protein</fullName>
    </recommendedName>
</protein>
<proteinExistence type="predicted"/>
<dbReference type="InterPro" id="IPR038752">
    <property type="entry name" value="IQCH"/>
</dbReference>
<dbReference type="InParanoid" id="A0A0L0HH13"/>
<dbReference type="EMBL" id="KQ257455">
    <property type="protein sequence ID" value="KND00756.1"/>
    <property type="molecule type" value="Genomic_DNA"/>
</dbReference>
<evidence type="ECO:0000313" key="5">
    <source>
        <dbReference type="Proteomes" id="UP000053201"/>
    </source>
</evidence>
<dbReference type="RefSeq" id="XP_016608795.1">
    <property type="nucleotide sequence ID" value="XM_016752118.1"/>
</dbReference>
<sequence length="1639" mass="183250">MHEPTVSTEYGVSLPEWWRSRSNLDHASVMIEALPGDFPHNMPSKVILPNIAHDAAHDPVKGQDWEGWNHEQAEGGSPGTCEYSRQPLRVLVRKRQAPSTHLPPIYVKRIRPVTNVVPEQFTGHSTIPGALQTSRIGLPVETMLPRLRAGEPVDMIPSEEAVAKKGIYPLIDRGFVPHDADYSRFLSPDHPERVGVIWNKPSVNGSNGSVRPFLRHVQAKIHDFTMRFEQPDTVIRLTGLYEPALRLASAAERMKSVNDEMCRVVDRKRSKDKQTISTKAPVKNWNMVRPSLRPRPSITFLPPSLPPAANHHEVRPSPLTPAPSFVLGEQISASSSDVNLFTADEIRAETINVIRASREGAIIVTTGGEVQVQARGFLEFQKNVGEDGWGAVEWVLRKFEKLMTEYAVPYAEIMSKPLLSLAACPVRSHFTSEELLACIVNATEVYRIIKTEGQRYRGSNGREAAARKIQATFRMWIMRRIQMWYRDRVWAANIFVKYWKRRKMRFSFRRMVETQYHTVHVKRHQRLLATYKRDIATIMAHKRIIIQLVPSKQLGELQDPGPEIQIGRAIMLGNPDVETIFVTPYVDEDRINYFKQVLATGFPERNPVDENRIRFVVPEAARCFPNTAPLASMLLASKRALNKLRNMCQGRNAVLLCDAIGKSEVTLSSTLSVPLFGPTPSAYSRYLSTRSRSREYLRSAGLPVAPALKSHTADEHELCLQLVKAISMHADVPLWCLFGDPVMNKVEESELEGPEACLDPSNLTFVKNLYEPLPPSIHKPPLAFSRPISGKAPPTPATAAILASAAHLRPTTAPPVPHVNNRPATPRRGMIAAHLSLARREIPLHTRVLSSGSTWSEFICRWMKHGGIVHAFPSRDPREVKMIEIGIVVDFEGKYDILIMADVLLHHANLSPTALIVPYTSDTQRQQDLAPMLAKIASKCASDGIAGPLSVQFLTWIDPSTGDRKYWATQIRPFTSPTLLRAATVLLATGCKPDSRGWKVTLPKTEIPFQVRYARSVRFLDQAQLRSSFQTKQMRGMSPNEPRVALYIYGLEHGQVATMTRAAAVATALNNGLRYDFLTRTGMLYPEQDATWGGILPFISIAHSYESLLETTLLNLLHLNRLLDECASESGARYRNNFMAVAVRLLYELLAYRPMHIKTSDQITGCVPVAVQAAFKHLGLTLPGVGNRRSVARHSTPPTPDIRHSRCVASNFSEDDQTSSEPESDVEEPLDPIYNSPSTTRPFLVQSAAPTTSSDLEVLLSYFMTVPIFTSRPSTVSSARSRSRTAKPKKSRRRRRAFSPTTAALLAEEIPSNMAAKHDNTFQKPLISPPFSRRASAQRAKAMEGRSKRARLMLEKIEKEMETLYGPNYFAQDISNLSSQRSQKKAGKVVAKTGLHSRRASESSRVERTRATTQITPAMDEDNESSESDEDTHEGTHSSVRESNVKKIGRRQSLTVQSKEDVSVDMETVLMKLQDLAERGERITAIIEERTKQSQKKLEESHRKHLEMLEQKRSEEEARAAQKALLEKEAELAATRGRFVIDAGTGQKIEGKPGSPLRPARSVPILANHSIDAESRAGDKVPLATAASNQKQEPNKIATRRISDLVTDVMGEMFARERRTSVVQRVRVPRTSGDKQSGS</sequence>
<keyword evidence="5" id="KW-1185">Reference proteome</keyword>
<dbReference type="eggNOG" id="ENOG502QSF3">
    <property type="taxonomic scope" value="Eukaryota"/>
</dbReference>
<feature type="coiled-coil region" evidence="1">
    <location>
        <begin position="1499"/>
        <end position="1531"/>
    </location>
</feature>
<gene>
    <name evidence="4" type="ORF">SPPG_03869</name>
</gene>
<keyword evidence="1" id="KW-0175">Coiled coil</keyword>
<dbReference type="VEuPathDB" id="FungiDB:SPPG_03869"/>
<feature type="region of interest" description="Disordered" evidence="2">
    <location>
        <begin position="1620"/>
        <end position="1639"/>
    </location>
</feature>
<feature type="compositionally biased region" description="Acidic residues" evidence="2">
    <location>
        <begin position="1213"/>
        <end position="1230"/>
    </location>
</feature>
<dbReference type="OrthoDB" id="2123948at2759"/>
<dbReference type="PANTHER" id="PTHR14465">
    <property type="entry name" value="IQ DOMAIN-CONTAINING PROTEIN H"/>
    <property type="match status" value="1"/>
</dbReference>
<feature type="compositionally biased region" description="Basic and acidic residues" evidence="2">
    <location>
        <begin position="62"/>
        <end position="73"/>
    </location>
</feature>
<name>A0A0L0HH13_SPIPD</name>
<dbReference type="PROSITE" id="PS50096">
    <property type="entry name" value="IQ"/>
    <property type="match status" value="1"/>
</dbReference>
<feature type="region of interest" description="Disordered" evidence="2">
    <location>
        <begin position="1378"/>
        <end position="1460"/>
    </location>
</feature>
<accession>A0A0L0HH13</accession>
<dbReference type="InterPro" id="IPR056855">
    <property type="entry name" value="ATP-grasp_IQCH"/>
</dbReference>
<dbReference type="GeneID" id="27687354"/>
<feature type="region of interest" description="Disordered" evidence="2">
    <location>
        <begin position="62"/>
        <end position="82"/>
    </location>
</feature>
<feature type="region of interest" description="Disordered" evidence="2">
    <location>
        <begin position="1186"/>
        <end position="1238"/>
    </location>
</feature>
<feature type="compositionally biased region" description="Basic residues" evidence="2">
    <location>
        <begin position="1281"/>
        <end position="1297"/>
    </location>
</feature>
<evidence type="ECO:0000259" key="3">
    <source>
        <dbReference type="Pfam" id="PF24923"/>
    </source>
</evidence>
<evidence type="ECO:0000256" key="2">
    <source>
        <dbReference type="SAM" id="MobiDB-lite"/>
    </source>
</evidence>
<evidence type="ECO:0000256" key="1">
    <source>
        <dbReference type="SAM" id="Coils"/>
    </source>
</evidence>
<feature type="compositionally biased region" description="Basic and acidic residues" evidence="2">
    <location>
        <begin position="1399"/>
        <end position="1410"/>
    </location>
</feature>